<dbReference type="RefSeq" id="WP_146349239.1">
    <property type="nucleotide sequence ID" value="NZ_VOBR01000002.1"/>
</dbReference>
<dbReference type="InterPro" id="IPR036513">
    <property type="entry name" value="STAS_dom_sf"/>
</dbReference>
<accession>A0A563F168</accession>
<evidence type="ECO:0000313" key="3">
    <source>
        <dbReference type="EMBL" id="TWP53643.1"/>
    </source>
</evidence>
<evidence type="ECO:0000259" key="2">
    <source>
        <dbReference type="PROSITE" id="PS50801"/>
    </source>
</evidence>
<dbReference type="SUPFAM" id="SSF52091">
    <property type="entry name" value="SpoIIaa-like"/>
    <property type="match status" value="1"/>
</dbReference>
<dbReference type="Pfam" id="PF01740">
    <property type="entry name" value="STAS"/>
    <property type="match status" value="1"/>
</dbReference>
<gene>
    <name evidence="3" type="ORF">FKR81_02435</name>
</gene>
<dbReference type="InterPro" id="IPR002645">
    <property type="entry name" value="STAS_dom"/>
</dbReference>
<feature type="domain" description="STAS" evidence="2">
    <location>
        <begin position="39"/>
        <end position="140"/>
    </location>
</feature>
<organism evidence="3 4">
    <name type="scientific">Lentzea tibetensis</name>
    <dbReference type="NCBI Taxonomy" id="2591470"/>
    <lineage>
        <taxon>Bacteria</taxon>
        <taxon>Bacillati</taxon>
        <taxon>Actinomycetota</taxon>
        <taxon>Actinomycetes</taxon>
        <taxon>Pseudonocardiales</taxon>
        <taxon>Pseudonocardiaceae</taxon>
        <taxon>Lentzea</taxon>
    </lineage>
</organism>
<name>A0A563F168_9PSEU</name>
<dbReference type="AlphaFoldDB" id="A0A563F168"/>
<dbReference type="EMBL" id="VOBR01000002">
    <property type="protein sequence ID" value="TWP53643.1"/>
    <property type="molecule type" value="Genomic_DNA"/>
</dbReference>
<comment type="caution">
    <text evidence="3">The sequence shown here is derived from an EMBL/GenBank/DDBJ whole genome shotgun (WGS) entry which is preliminary data.</text>
</comment>
<dbReference type="Proteomes" id="UP000316639">
    <property type="component" value="Unassembled WGS sequence"/>
</dbReference>
<evidence type="ECO:0000313" key="4">
    <source>
        <dbReference type="Proteomes" id="UP000316639"/>
    </source>
</evidence>
<keyword evidence="4" id="KW-1185">Reference proteome</keyword>
<dbReference type="OrthoDB" id="3393696at2"/>
<dbReference type="PROSITE" id="PS50801">
    <property type="entry name" value="STAS"/>
    <property type="match status" value="1"/>
</dbReference>
<feature type="region of interest" description="Disordered" evidence="1">
    <location>
        <begin position="166"/>
        <end position="197"/>
    </location>
</feature>
<feature type="compositionally biased region" description="Basic and acidic residues" evidence="1">
    <location>
        <begin position="169"/>
        <end position="197"/>
    </location>
</feature>
<dbReference type="Gene3D" id="3.30.750.24">
    <property type="entry name" value="STAS domain"/>
    <property type="match status" value="1"/>
</dbReference>
<dbReference type="PANTHER" id="PTHR33495">
    <property type="entry name" value="ANTI-SIGMA FACTOR ANTAGONIST TM_1081-RELATED-RELATED"/>
    <property type="match status" value="1"/>
</dbReference>
<sequence length="197" mass="21063">MSTVINSQVSVPPRFATAGRSAPIPVADQLTVTTPTARPGTIVVTVCGEVDMFTASLLRDRLHDQIRHCGPDLVVDLTDVGFLAVTGLSVLNTARTAAIAAEIGFCLVADTPQVLRLLGITELHGVIACYPDLDHAPMRTQPLDVIGSPHLPAPVTSPVRRVLAQLPPHRPDLRPARSVARPDRNLRTGEQPSTKDE</sequence>
<protein>
    <submittedName>
        <fullName evidence="3">STAS domain-containing protein</fullName>
    </submittedName>
</protein>
<dbReference type="PANTHER" id="PTHR33495:SF2">
    <property type="entry name" value="ANTI-SIGMA FACTOR ANTAGONIST TM_1081-RELATED"/>
    <property type="match status" value="1"/>
</dbReference>
<proteinExistence type="predicted"/>
<reference evidence="3 4" key="1">
    <citation type="submission" date="2019-07" db="EMBL/GenBank/DDBJ databases">
        <title>Lentzea xizangensis sp. nov., isolated from Qinghai-Tibetan Plateau Soils.</title>
        <authorList>
            <person name="Huang J."/>
        </authorList>
    </citation>
    <scope>NUCLEOTIDE SEQUENCE [LARGE SCALE GENOMIC DNA]</scope>
    <source>
        <strain evidence="3 4">FXJ1.1311</strain>
    </source>
</reference>
<evidence type="ECO:0000256" key="1">
    <source>
        <dbReference type="SAM" id="MobiDB-lite"/>
    </source>
</evidence>
<dbReference type="CDD" id="cd07043">
    <property type="entry name" value="STAS_anti-anti-sigma_factors"/>
    <property type="match status" value="1"/>
</dbReference>
<dbReference type="GO" id="GO:0043856">
    <property type="term" value="F:anti-sigma factor antagonist activity"/>
    <property type="evidence" value="ECO:0007669"/>
    <property type="project" value="TreeGrafter"/>
</dbReference>